<accession>A0A7J7ZG75</accession>
<dbReference type="Gene3D" id="6.10.250.2180">
    <property type="match status" value="1"/>
</dbReference>
<evidence type="ECO:0000256" key="26">
    <source>
        <dbReference type="ARBA" id="ARBA00024095"/>
    </source>
</evidence>
<dbReference type="InterPro" id="IPR050599">
    <property type="entry name" value="VDCC_alpha-1_subunit"/>
</dbReference>
<evidence type="ECO:0000256" key="2">
    <source>
        <dbReference type="ARBA" id="ARBA00004484"/>
    </source>
</evidence>
<dbReference type="GO" id="GO:0098703">
    <property type="term" value="P:calcium ion import across plasma membrane"/>
    <property type="evidence" value="ECO:0007669"/>
    <property type="project" value="TreeGrafter"/>
</dbReference>
<dbReference type="PRINTS" id="PR00167">
    <property type="entry name" value="CACHANNEL"/>
</dbReference>
<evidence type="ECO:0000256" key="1">
    <source>
        <dbReference type="ARBA" id="ARBA00004279"/>
    </source>
</evidence>
<keyword evidence="13" id="KW-0112">Calmodulin-binding</keyword>
<evidence type="ECO:0000256" key="29">
    <source>
        <dbReference type="ARBA" id="ARBA00036634"/>
    </source>
</evidence>
<feature type="compositionally biased region" description="Polar residues" evidence="32">
    <location>
        <begin position="419"/>
        <end position="428"/>
    </location>
</feature>
<evidence type="ECO:0000256" key="25">
    <source>
        <dbReference type="ARBA" id="ARBA00024028"/>
    </source>
</evidence>
<reference evidence="35 36" key="1">
    <citation type="journal article" date="2020" name="Nature">
        <title>Six reference-quality genomes reveal evolution of bat adaptations.</title>
        <authorList>
            <person name="Jebb D."/>
            <person name="Huang Z."/>
            <person name="Pippel M."/>
            <person name="Hughes G.M."/>
            <person name="Lavrichenko K."/>
            <person name="Devanna P."/>
            <person name="Winkler S."/>
            <person name="Jermiin L.S."/>
            <person name="Skirmuntt E.C."/>
            <person name="Katzourakis A."/>
            <person name="Burkitt-Gray L."/>
            <person name="Ray D.A."/>
            <person name="Sullivan K.A.M."/>
            <person name="Roscito J.G."/>
            <person name="Kirilenko B.M."/>
            <person name="Davalos L.M."/>
            <person name="Corthals A.P."/>
            <person name="Power M.L."/>
            <person name="Jones G."/>
            <person name="Ransome R.D."/>
            <person name="Dechmann D.K.N."/>
            <person name="Locatelli A.G."/>
            <person name="Puechmaille S.J."/>
            <person name="Fedrigo O."/>
            <person name="Jarvis E.D."/>
            <person name="Hiller M."/>
            <person name="Vernes S.C."/>
            <person name="Myers E.W."/>
            <person name="Teeling E.C."/>
        </authorList>
    </citation>
    <scope>NUCLEOTIDE SEQUENCE [LARGE SCALE GENOMIC DNA]</scope>
    <source>
        <strain evidence="35">MPipKuh1</strain>
        <tissue evidence="35">Flight muscle</tissue>
    </source>
</reference>
<dbReference type="GO" id="GO:0046872">
    <property type="term" value="F:metal ion binding"/>
    <property type="evidence" value="ECO:0007669"/>
    <property type="project" value="UniProtKB-KW"/>
</dbReference>
<evidence type="ECO:0000256" key="21">
    <source>
        <dbReference type="ARBA" id="ARBA00023257"/>
    </source>
</evidence>
<evidence type="ECO:0000256" key="13">
    <source>
        <dbReference type="ARBA" id="ARBA00022860"/>
    </source>
</evidence>
<keyword evidence="9 33" id="KW-0812">Transmembrane</keyword>
<evidence type="ECO:0000256" key="31">
    <source>
        <dbReference type="RuleBase" id="RU003808"/>
    </source>
</evidence>
<keyword evidence="23" id="KW-0407">Ion channel</keyword>
<feature type="region of interest" description="Disordered" evidence="32">
    <location>
        <begin position="419"/>
        <end position="464"/>
    </location>
</feature>
<keyword evidence="7 31" id="KW-0109">Calcium transport</keyword>
<keyword evidence="11" id="KW-0677">Repeat</keyword>
<keyword evidence="22" id="KW-0966">Cell projection</keyword>
<keyword evidence="18 33" id="KW-0472">Membrane</keyword>
<keyword evidence="17" id="KW-0406">Ion transport</keyword>
<keyword evidence="20" id="KW-0325">Glycoprotein</keyword>
<keyword evidence="10" id="KW-0479">Metal-binding</keyword>
<evidence type="ECO:0000256" key="12">
    <source>
        <dbReference type="ARBA" id="ARBA00022837"/>
    </source>
</evidence>
<dbReference type="FunFam" id="1.10.287.70:FF:000009">
    <property type="entry name" value="Voltage-dependent L-type calcium channel subunit alpha"/>
    <property type="match status" value="1"/>
</dbReference>
<evidence type="ECO:0000256" key="22">
    <source>
        <dbReference type="ARBA" id="ARBA00023273"/>
    </source>
</evidence>
<evidence type="ECO:0000256" key="23">
    <source>
        <dbReference type="ARBA" id="ARBA00023303"/>
    </source>
</evidence>
<evidence type="ECO:0000256" key="10">
    <source>
        <dbReference type="ARBA" id="ARBA00022723"/>
    </source>
</evidence>
<comment type="subcellular location">
    <subcellularLocation>
        <location evidence="24">Cell membrane</location>
        <location evidence="24">Sarcolemma</location>
        <location evidence="24">T-tubule</location>
    </subcellularLocation>
    <subcellularLocation>
        <location evidence="3">Cell membrane</location>
        <topology evidence="3">Multi-pass membrane protein</topology>
    </subcellularLocation>
    <subcellularLocation>
        <location evidence="1">Cell projection</location>
        <location evidence="1">Dendrite</location>
    </subcellularLocation>
    <subcellularLocation>
        <location evidence="31">Membrane</location>
        <topology evidence="31">Multi-pass membrane protein</topology>
    </subcellularLocation>
    <subcellularLocation>
        <location evidence="2">Perikaryon</location>
    </subcellularLocation>
    <subcellularLocation>
        <location evidence="28">Postsynaptic density membrane</location>
    </subcellularLocation>
</comment>
<evidence type="ECO:0000256" key="15">
    <source>
        <dbReference type="ARBA" id="ARBA00022989"/>
    </source>
</evidence>
<feature type="compositionally biased region" description="Low complexity" evidence="32">
    <location>
        <begin position="450"/>
        <end position="460"/>
    </location>
</feature>
<evidence type="ECO:0000313" key="35">
    <source>
        <dbReference type="EMBL" id="KAF6373109.1"/>
    </source>
</evidence>
<evidence type="ECO:0000256" key="28">
    <source>
        <dbReference type="ARBA" id="ARBA00034112"/>
    </source>
</evidence>
<evidence type="ECO:0000256" key="19">
    <source>
        <dbReference type="ARBA" id="ARBA00023157"/>
    </source>
</evidence>
<dbReference type="InterPro" id="IPR014873">
    <property type="entry name" value="VDCC_a1su_IQ"/>
</dbReference>
<dbReference type="Gene3D" id="1.10.287.70">
    <property type="match status" value="1"/>
</dbReference>
<dbReference type="Pfam" id="PF00520">
    <property type="entry name" value="Ion_trans"/>
    <property type="match status" value="1"/>
</dbReference>
<evidence type="ECO:0000256" key="20">
    <source>
        <dbReference type="ARBA" id="ARBA00023180"/>
    </source>
</evidence>
<proteinExistence type="inferred from homology"/>
<dbReference type="Pfam" id="PF16905">
    <property type="entry name" value="GPHH"/>
    <property type="match status" value="1"/>
</dbReference>
<evidence type="ECO:0000256" key="8">
    <source>
        <dbReference type="ARBA" id="ARBA00022673"/>
    </source>
</evidence>
<dbReference type="GO" id="GO:0005516">
    <property type="term" value="F:calmodulin binding"/>
    <property type="evidence" value="ECO:0007669"/>
    <property type="project" value="UniProtKB-KW"/>
</dbReference>
<keyword evidence="8 31" id="KW-0107">Calcium channel</keyword>
<keyword evidence="21" id="KW-0628">Postsynaptic cell membrane</keyword>
<gene>
    <name evidence="35" type="ORF">mPipKuh1_001948</name>
</gene>
<evidence type="ECO:0000256" key="27">
    <source>
        <dbReference type="ARBA" id="ARBA00030570"/>
    </source>
</evidence>
<dbReference type="FunFam" id="1.10.238.10:FF:000063">
    <property type="entry name" value="Voltage-dependent N-type calcium channel subunit alpha"/>
    <property type="match status" value="1"/>
</dbReference>
<protein>
    <recommendedName>
        <fullName evidence="26">Voltage-dependent L-type calcium channel subunit alpha-1C</fullName>
    </recommendedName>
    <alternativeName>
        <fullName evidence="27">Voltage-gated calcium channel subunit alpha Cav1.2</fullName>
    </alternativeName>
</protein>
<dbReference type="SUPFAM" id="SSF81324">
    <property type="entry name" value="Voltage-gated potassium channels"/>
    <property type="match status" value="1"/>
</dbReference>
<keyword evidence="4" id="KW-0813">Transport</keyword>
<dbReference type="Proteomes" id="UP000558488">
    <property type="component" value="Unassembled WGS sequence"/>
</dbReference>
<evidence type="ECO:0000256" key="18">
    <source>
        <dbReference type="ARBA" id="ARBA00023136"/>
    </source>
</evidence>
<evidence type="ECO:0000256" key="33">
    <source>
        <dbReference type="SAM" id="Phobius"/>
    </source>
</evidence>
<organism evidence="35 36">
    <name type="scientific">Pipistrellus kuhlii</name>
    <name type="common">Kuhl's pipistrelle</name>
    <dbReference type="NCBI Taxonomy" id="59472"/>
    <lineage>
        <taxon>Eukaryota</taxon>
        <taxon>Metazoa</taxon>
        <taxon>Chordata</taxon>
        <taxon>Craniata</taxon>
        <taxon>Vertebrata</taxon>
        <taxon>Euteleostomi</taxon>
        <taxon>Mammalia</taxon>
        <taxon>Eutheria</taxon>
        <taxon>Laurasiatheria</taxon>
        <taxon>Chiroptera</taxon>
        <taxon>Yangochiroptera</taxon>
        <taxon>Vespertilionidae</taxon>
        <taxon>Pipistrellus</taxon>
    </lineage>
</organism>
<evidence type="ECO:0000256" key="6">
    <source>
        <dbReference type="ARBA" id="ARBA00022553"/>
    </source>
</evidence>
<dbReference type="GO" id="GO:0030425">
    <property type="term" value="C:dendrite"/>
    <property type="evidence" value="ECO:0007669"/>
    <property type="project" value="UniProtKB-SubCell"/>
</dbReference>
<evidence type="ECO:0000256" key="14">
    <source>
        <dbReference type="ARBA" id="ARBA00022882"/>
    </source>
</evidence>
<feature type="transmembrane region" description="Helical" evidence="33">
    <location>
        <begin position="139"/>
        <end position="162"/>
    </location>
</feature>
<evidence type="ECO:0000256" key="24">
    <source>
        <dbReference type="ARBA" id="ARBA00024012"/>
    </source>
</evidence>
<evidence type="ECO:0000256" key="17">
    <source>
        <dbReference type="ARBA" id="ARBA00023065"/>
    </source>
</evidence>
<feature type="domain" description="Voltage-dependent calcium channel alpha-1 subunit IQ" evidence="34">
    <location>
        <begin position="296"/>
        <end position="330"/>
    </location>
</feature>
<dbReference type="GO" id="GO:0030315">
    <property type="term" value="C:T-tubule"/>
    <property type="evidence" value="ECO:0007669"/>
    <property type="project" value="UniProtKB-SubCell"/>
</dbReference>
<dbReference type="SMART" id="SM01062">
    <property type="entry name" value="Ca_chan_IQ"/>
    <property type="match status" value="1"/>
</dbReference>
<evidence type="ECO:0000259" key="34">
    <source>
        <dbReference type="SMART" id="SM01062"/>
    </source>
</evidence>
<dbReference type="GO" id="GO:0005891">
    <property type="term" value="C:voltage-gated calcium channel complex"/>
    <property type="evidence" value="ECO:0007669"/>
    <property type="project" value="InterPro"/>
</dbReference>
<comment type="similarity">
    <text evidence="25">Belongs to the calcium channel alpha-1 subunit (TC 1.A.1.11) family. CACNA1C subfamily.</text>
</comment>
<keyword evidence="36" id="KW-1185">Reference proteome</keyword>
<evidence type="ECO:0000256" key="5">
    <source>
        <dbReference type="ARBA" id="ARBA00022475"/>
    </source>
</evidence>
<evidence type="ECO:0000256" key="7">
    <source>
        <dbReference type="ARBA" id="ARBA00022568"/>
    </source>
</evidence>
<keyword evidence="15 33" id="KW-1133">Transmembrane helix</keyword>
<evidence type="ECO:0000313" key="36">
    <source>
        <dbReference type="Proteomes" id="UP000558488"/>
    </source>
</evidence>
<dbReference type="InterPro" id="IPR002077">
    <property type="entry name" value="VDCCAlpha1"/>
</dbReference>
<feature type="region of interest" description="Disordered" evidence="32">
    <location>
        <begin position="630"/>
        <end position="652"/>
    </location>
</feature>
<feature type="compositionally biased region" description="Polar residues" evidence="32">
    <location>
        <begin position="437"/>
        <end position="449"/>
    </location>
</feature>
<keyword evidence="16" id="KW-0770">Synapse</keyword>
<evidence type="ECO:0000256" key="16">
    <source>
        <dbReference type="ARBA" id="ARBA00023018"/>
    </source>
</evidence>
<dbReference type="GO" id="GO:0043204">
    <property type="term" value="C:perikaryon"/>
    <property type="evidence" value="ECO:0007669"/>
    <property type="project" value="UniProtKB-SubCell"/>
</dbReference>
<feature type="compositionally biased region" description="Basic and acidic residues" evidence="32">
    <location>
        <begin position="546"/>
        <end position="566"/>
    </location>
</feature>
<evidence type="ECO:0000256" key="9">
    <source>
        <dbReference type="ARBA" id="ARBA00022692"/>
    </source>
</evidence>
<comment type="caution">
    <text evidence="35">The sequence shown here is derived from an EMBL/GenBank/DDBJ whole genome shotgun (WGS) entry which is preliminary data.</text>
</comment>
<evidence type="ECO:0000256" key="4">
    <source>
        <dbReference type="ARBA" id="ARBA00022448"/>
    </source>
</evidence>
<dbReference type="GO" id="GO:0008331">
    <property type="term" value="F:high voltage-gated calcium channel activity"/>
    <property type="evidence" value="ECO:0007669"/>
    <property type="project" value="TreeGrafter"/>
</dbReference>
<name>A0A7J7ZG75_PIPKU</name>
<evidence type="ECO:0000256" key="30">
    <source>
        <dbReference type="ARBA" id="ARBA00045450"/>
    </source>
</evidence>
<keyword evidence="19" id="KW-1015">Disulfide bond</keyword>
<feature type="transmembrane region" description="Helical" evidence="33">
    <location>
        <begin position="45"/>
        <end position="63"/>
    </location>
</feature>
<dbReference type="AlphaFoldDB" id="A0A7J7ZG75"/>
<dbReference type="PRINTS" id="PR01635">
    <property type="entry name" value="LVDCCALPHA1C"/>
</dbReference>
<keyword evidence="5" id="KW-1003">Cell membrane</keyword>
<keyword evidence="6" id="KW-0597">Phosphoprotein</keyword>
<feature type="region of interest" description="Disordered" evidence="32">
    <location>
        <begin position="823"/>
        <end position="856"/>
    </location>
</feature>
<dbReference type="PANTHER" id="PTHR45628">
    <property type="entry name" value="VOLTAGE-DEPENDENT CALCIUM CHANNEL TYPE A SUBUNIT ALPHA-1"/>
    <property type="match status" value="1"/>
</dbReference>
<comment type="catalytic activity">
    <reaction evidence="29">
        <text>Ca(2+)(in) = Ca(2+)(out)</text>
        <dbReference type="Rhea" id="RHEA:29671"/>
        <dbReference type="ChEBI" id="CHEBI:29108"/>
    </reaction>
</comment>
<evidence type="ECO:0000256" key="11">
    <source>
        <dbReference type="ARBA" id="ARBA00022737"/>
    </source>
</evidence>
<dbReference type="InterPro" id="IPR031649">
    <property type="entry name" value="GPHH_dom"/>
</dbReference>
<dbReference type="InterPro" id="IPR005451">
    <property type="entry name" value="VDCC_L_a1csu"/>
</dbReference>
<sequence length="856" mass="95128">MNAEENSRISITFFRLFRVMRLVKLLSRGEGIRTLLWTFIKSFQALPYVALLIVMLFFIYAVIGMQVFGKIALNDTTEINRNNNFQTFPQAVLLLFRCATGEAWQDIMLACMPGKKCAPESEPHNSTEGEAPCGSSFAVFYFISFYMLCAFLIINLFVAVIMDNFDYLTRDWSILGPHHLDEFKRIWAEYDPEAKGRIKHLDVVTLLRRIQPPLGFGKLCPHRVACKRLVSMNMPLNSDGTVMFNATLFALVRTALRIKTEGNLEQANEELRAIIKKIWKRTSMKLLDQVVPPAGDDEVTVGKFYATFLIQEYFRKFKKRKEQGLVGKPSQRNALSLQAGLRTLHDIGPEIRRAISGDLTAEEELDKAMKEAVSAASEDDIFRRAGGLFGNHVSYYQSDSRSTFPQTFTTQRPLHINKATNSPGGTESPSHEKLVDSTFTPSSYSSTGSNANINNANNTALGRFPRPSRYPGSVSAVEGHGPPLSPAIRVQEAAWKLSSRRCHSRESQIAMVCRQEFSQDETYDVQRGDDAEYCSEPSLVSTDKLSYQDEESRQLAPPEDRRDTRQSPKRGFLRSASLGRRASFHLECLKRQKNQGGDISQKTVLPLHLVHHQALAVAGLSPLLQRSHSPTTFPRPCATPPATPSSRGWPPQPIPTLRLEGTESTEKLNSSFPSVHCGSWSGEPTPCEAGSSATRRARPVSLTVPSQAGAWGRQFHGSASSLVEAVSDPEHGTGGGKARGSRALCMEHQETGPRLSPKWTGCQSPGLKGPECQGEEGGGGLETYDQLNGYLKKQNKLFDDSNSQPELRASSLDQEHLRVHRARPWSEHNCSPGAISRGTSGKLEQSRRRMTGWQGP</sequence>
<keyword evidence="12 31" id="KW-0106">Calcium</keyword>
<dbReference type="PANTHER" id="PTHR45628:SF10">
    <property type="entry name" value="VOLTAGE-DEPENDENT L-TYPE CALCIUM CHANNEL SUBUNIT ALPHA-1C"/>
    <property type="match status" value="1"/>
</dbReference>
<evidence type="ECO:0000256" key="32">
    <source>
        <dbReference type="SAM" id="MobiDB-lite"/>
    </source>
</evidence>
<dbReference type="Pfam" id="PF08763">
    <property type="entry name" value="Ca_chan_IQ"/>
    <property type="match status" value="1"/>
</dbReference>
<dbReference type="GO" id="GO:0098839">
    <property type="term" value="C:postsynaptic density membrane"/>
    <property type="evidence" value="ECO:0007669"/>
    <property type="project" value="UniProtKB-SubCell"/>
</dbReference>
<comment type="function">
    <text evidence="30">Pore-forming, alpha-1C subunit of the voltage-gated calcium channel that gives rise to L-type calcium currents. Mediates influx of calcium ions into the cytoplasm, and thereby triggers calcium release from the sarcoplasm. Plays an important role in excitation-contraction coupling in the heart. Required for normal heart development and normal regulation of heart rhythm. Required for normal contraction of smooth muscle cells in blood vessels and in the intestine. Essential for normal blood pressure regulation via its role in the contraction of arterial smooth muscle cells. Long-lasting (L-type) calcium channels belong to the 'high-voltage activated' (HVA) group.</text>
</comment>
<evidence type="ECO:0000256" key="3">
    <source>
        <dbReference type="ARBA" id="ARBA00004651"/>
    </source>
</evidence>
<keyword evidence="14 31" id="KW-0851">Voltage-gated channel</keyword>
<dbReference type="EMBL" id="JACAGB010000003">
    <property type="protein sequence ID" value="KAF6373109.1"/>
    <property type="molecule type" value="Genomic_DNA"/>
</dbReference>
<feature type="region of interest" description="Disordered" evidence="32">
    <location>
        <begin position="538"/>
        <end position="574"/>
    </location>
</feature>
<dbReference type="InterPro" id="IPR005821">
    <property type="entry name" value="Ion_trans_dom"/>
</dbReference>